<keyword evidence="6 10" id="KW-0238">DNA-binding</keyword>
<feature type="domain" description="OmpR/PhoB-type" evidence="12">
    <location>
        <begin position="150"/>
        <end position="250"/>
    </location>
</feature>
<dbReference type="OrthoDB" id="2181430at2"/>
<dbReference type="InterPro" id="IPR036388">
    <property type="entry name" value="WH-like_DNA-bd_sf"/>
</dbReference>
<dbReference type="InterPro" id="IPR001867">
    <property type="entry name" value="OmpR/PhoB-type_DNA-bd"/>
</dbReference>
<dbReference type="Gene3D" id="1.10.10.10">
    <property type="entry name" value="Winged helix-like DNA-binding domain superfamily/Winged helix DNA-binding domain"/>
    <property type="match status" value="1"/>
</dbReference>
<dbReference type="PROSITE" id="PS50110">
    <property type="entry name" value="RESPONSE_REGULATORY"/>
    <property type="match status" value="1"/>
</dbReference>
<evidence type="ECO:0000259" key="12">
    <source>
        <dbReference type="PROSITE" id="PS51755"/>
    </source>
</evidence>
<evidence type="ECO:0000256" key="8">
    <source>
        <dbReference type="ARBA" id="ARBA00067337"/>
    </source>
</evidence>
<dbReference type="GO" id="GO:0032993">
    <property type="term" value="C:protein-DNA complex"/>
    <property type="evidence" value="ECO:0007669"/>
    <property type="project" value="TreeGrafter"/>
</dbReference>
<comment type="subcellular location">
    <subcellularLocation>
        <location evidence="1">Cytoplasm</location>
    </subcellularLocation>
</comment>
<protein>
    <recommendedName>
        <fullName evidence="8">Regulatory protein VirG</fullName>
    </recommendedName>
</protein>
<dbReference type="CDD" id="cd17574">
    <property type="entry name" value="REC_OmpR"/>
    <property type="match status" value="1"/>
</dbReference>
<evidence type="ECO:0000256" key="4">
    <source>
        <dbReference type="ARBA" id="ARBA00023012"/>
    </source>
</evidence>
<dbReference type="PROSITE" id="PS51755">
    <property type="entry name" value="OMPR_PHOB"/>
    <property type="match status" value="1"/>
</dbReference>
<keyword evidence="7" id="KW-0804">Transcription</keyword>
<gene>
    <name evidence="13" type="primary">ompR_1</name>
    <name evidence="13" type="ORF">BHE75_01549</name>
</gene>
<feature type="modified residue" description="4-aspartylphosphate" evidence="9">
    <location>
        <position position="71"/>
    </location>
</feature>
<keyword evidence="14" id="KW-1185">Reference proteome</keyword>
<dbReference type="InterPro" id="IPR016032">
    <property type="entry name" value="Sig_transdc_resp-reg_C-effctor"/>
</dbReference>
<comment type="caution">
    <text evidence="13">The sequence shown here is derived from an EMBL/GenBank/DDBJ whole genome shotgun (WGS) entry which is preliminary data.</text>
</comment>
<feature type="domain" description="Response regulatory" evidence="11">
    <location>
        <begin position="22"/>
        <end position="136"/>
    </location>
</feature>
<name>A0A1S1HCL2_9SPHN</name>
<dbReference type="Gene3D" id="3.40.50.2300">
    <property type="match status" value="1"/>
</dbReference>
<evidence type="ECO:0000256" key="5">
    <source>
        <dbReference type="ARBA" id="ARBA00023015"/>
    </source>
</evidence>
<proteinExistence type="predicted"/>
<sequence length="255" mass="27743">MTETDTHSAHPAADIAADMPARVLIVEDDAGMRVLLVRALHGEGIEAIGARDENEAWPLLDAGGIDLVMLDVMLPGRSGLDMLDDIRARHPILPVIMVSALGGEADRIAGLDRGADDYVAKPFSRGELLARVRAALRRARAPVVADMPRGDIARFAGWTLDLRRRTLTAPDGTAVELSGAEHDLLAILVQHPHRVIGRERLLELSRARRAQASDRSIDVLVSRLRRKLGDSDQGDTLIRTVRGRGYMLAADVTRS</sequence>
<keyword evidence="4" id="KW-0902">Two-component regulatory system</keyword>
<dbReference type="GO" id="GO:0000156">
    <property type="term" value="F:phosphorelay response regulator activity"/>
    <property type="evidence" value="ECO:0007669"/>
    <property type="project" value="TreeGrafter"/>
</dbReference>
<dbReference type="SUPFAM" id="SSF46894">
    <property type="entry name" value="C-terminal effector domain of the bipartite response regulators"/>
    <property type="match status" value="1"/>
</dbReference>
<evidence type="ECO:0000256" key="1">
    <source>
        <dbReference type="ARBA" id="ARBA00004496"/>
    </source>
</evidence>
<reference evidence="13 14" key="1">
    <citation type="submission" date="2016-09" db="EMBL/GenBank/DDBJ databases">
        <title>Metabolic pathway, cell adaptation mechanisms and a novel monoxygenase revealed through proteogenomic-transcription analysis of a Sphingomonas haloaromaticamans strain degrading the fungicide ortho-phenylphenol.</title>
        <authorList>
            <person name="Perruchon C."/>
            <person name="Papadopoulou E.S."/>
            <person name="Rousidou C."/>
            <person name="Vasileiadis S."/>
            <person name="Tanou G."/>
            <person name="Amoutzias G."/>
            <person name="Molassiotis A."/>
            <person name="Karpouzas D.G."/>
        </authorList>
    </citation>
    <scope>NUCLEOTIDE SEQUENCE [LARGE SCALE GENOMIC DNA]</scope>
    <source>
        <strain evidence="13 14">P3</strain>
    </source>
</reference>
<accession>A0A1S1HCL2</accession>
<feature type="DNA-binding region" description="OmpR/PhoB-type" evidence="10">
    <location>
        <begin position="150"/>
        <end position="250"/>
    </location>
</feature>
<dbReference type="Gene3D" id="6.10.250.690">
    <property type="match status" value="1"/>
</dbReference>
<dbReference type="PANTHER" id="PTHR48111">
    <property type="entry name" value="REGULATOR OF RPOS"/>
    <property type="match status" value="1"/>
</dbReference>
<evidence type="ECO:0000256" key="2">
    <source>
        <dbReference type="ARBA" id="ARBA00022490"/>
    </source>
</evidence>
<dbReference type="GO" id="GO:0005829">
    <property type="term" value="C:cytosol"/>
    <property type="evidence" value="ECO:0007669"/>
    <property type="project" value="TreeGrafter"/>
</dbReference>
<evidence type="ECO:0000259" key="11">
    <source>
        <dbReference type="PROSITE" id="PS50110"/>
    </source>
</evidence>
<organism evidence="13 14">
    <name type="scientific">Edaphosphingomonas haloaromaticamans</name>
    <dbReference type="NCBI Taxonomy" id="653954"/>
    <lineage>
        <taxon>Bacteria</taxon>
        <taxon>Pseudomonadati</taxon>
        <taxon>Pseudomonadota</taxon>
        <taxon>Alphaproteobacteria</taxon>
        <taxon>Sphingomonadales</taxon>
        <taxon>Rhizorhabdaceae</taxon>
        <taxon>Edaphosphingomonas</taxon>
    </lineage>
</organism>
<evidence type="ECO:0000256" key="6">
    <source>
        <dbReference type="ARBA" id="ARBA00023125"/>
    </source>
</evidence>
<dbReference type="CDD" id="cd00383">
    <property type="entry name" value="trans_reg_C"/>
    <property type="match status" value="1"/>
</dbReference>
<dbReference type="SMART" id="SM00448">
    <property type="entry name" value="REC"/>
    <property type="match status" value="1"/>
</dbReference>
<evidence type="ECO:0000256" key="3">
    <source>
        <dbReference type="ARBA" id="ARBA00022553"/>
    </source>
</evidence>
<dbReference type="Pfam" id="PF00072">
    <property type="entry name" value="Response_reg"/>
    <property type="match status" value="1"/>
</dbReference>
<dbReference type="EMBL" id="MIPT01000001">
    <property type="protein sequence ID" value="OHT19562.1"/>
    <property type="molecule type" value="Genomic_DNA"/>
</dbReference>
<evidence type="ECO:0000313" key="14">
    <source>
        <dbReference type="Proteomes" id="UP000179467"/>
    </source>
</evidence>
<dbReference type="Pfam" id="PF00486">
    <property type="entry name" value="Trans_reg_C"/>
    <property type="match status" value="1"/>
</dbReference>
<dbReference type="InterPro" id="IPR039420">
    <property type="entry name" value="WalR-like"/>
</dbReference>
<dbReference type="GO" id="GO:0000976">
    <property type="term" value="F:transcription cis-regulatory region binding"/>
    <property type="evidence" value="ECO:0007669"/>
    <property type="project" value="TreeGrafter"/>
</dbReference>
<dbReference type="PANTHER" id="PTHR48111:SF4">
    <property type="entry name" value="DNA-BINDING DUAL TRANSCRIPTIONAL REGULATOR OMPR"/>
    <property type="match status" value="1"/>
</dbReference>
<dbReference type="InterPro" id="IPR011006">
    <property type="entry name" value="CheY-like_superfamily"/>
</dbReference>
<evidence type="ECO:0000256" key="9">
    <source>
        <dbReference type="PROSITE-ProRule" id="PRU00169"/>
    </source>
</evidence>
<dbReference type="Proteomes" id="UP000179467">
    <property type="component" value="Unassembled WGS sequence"/>
</dbReference>
<evidence type="ECO:0000256" key="7">
    <source>
        <dbReference type="ARBA" id="ARBA00023163"/>
    </source>
</evidence>
<dbReference type="SMART" id="SM00862">
    <property type="entry name" value="Trans_reg_C"/>
    <property type="match status" value="1"/>
</dbReference>
<dbReference type="AlphaFoldDB" id="A0A1S1HCL2"/>
<evidence type="ECO:0000256" key="10">
    <source>
        <dbReference type="PROSITE-ProRule" id="PRU01091"/>
    </source>
</evidence>
<keyword evidence="3 9" id="KW-0597">Phosphoprotein</keyword>
<keyword evidence="2" id="KW-0963">Cytoplasm</keyword>
<keyword evidence="5" id="KW-0805">Transcription regulation</keyword>
<dbReference type="FunFam" id="1.10.10.10:FF:000099">
    <property type="entry name" value="Two-component system response regulator TorR"/>
    <property type="match status" value="1"/>
</dbReference>
<dbReference type="SUPFAM" id="SSF52172">
    <property type="entry name" value="CheY-like"/>
    <property type="match status" value="1"/>
</dbReference>
<dbReference type="InterPro" id="IPR001789">
    <property type="entry name" value="Sig_transdc_resp-reg_receiver"/>
</dbReference>
<dbReference type="GO" id="GO:0006355">
    <property type="term" value="P:regulation of DNA-templated transcription"/>
    <property type="evidence" value="ECO:0007669"/>
    <property type="project" value="InterPro"/>
</dbReference>
<evidence type="ECO:0000313" key="13">
    <source>
        <dbReference type="EMBL" id="OHT19562.1"/>
    </source>
</evidence>